<sequence length="91" mass="10231">MWKFSYEDATNSAQDTILQLTKEARGQLDESNQSYWDMANGVLRMWITLAGADARIEDKERLQLLVDDMPGVDDEGEGNWRASPVVVLPAS</sequence>
<accession>A0A2G8T9H3</accession>
<organism evidence="1 2">
    <name type="scientific">Massilia eurypsychrophila</name>
    <dbReference type="NCBI Taxonomy" id="1485217"/>
    <lineage>
        <taxon>Bacteria</taxon>
        <taxon>Pseudomonadati</taxon>
        <taxon>Pseudomonadota</taxon>
        <taxon>Betaproteobacteria</taxon>
        <taxon>Burkholderiales</taxon>
        <taxon>Oxalobacteraceae</taxon>
        <taxon>Telluria group</taxon>
        <taxon>Massilia</taxon>
    </lineage>
</organism>
<gene>
    <name evidence="1" type="ORF">CR105_23105</name>
</gene>
<keyword evidence="2" id="KW-1185">Reference proteome</keyword>
<evidence type="ECO:0000313" key="2">
    <source>
        <dbReference type="Proteomes" id="UP000230390"/>
    </source>
</evidence>
<name>A0A2G8T9H3_9BURK</name>
<dbReference type="Proteomes" id="UP000230390">
    <property type="component" value="Unassembled WGS sequence"/>
</dbReference>
<evidence type="ECO:0000313" key="1">
    <source>
        <dbReference type="EMBL" id="PIL42623.1"/>
    </source>
</evidence>
<dbReference type="OrthoDB" id="8758781at2"/>
<dbReference type="RefSeq" id="WP_099792642.1">
    <property type="nucleotide sequence ID" value="NZ_JBHLYV010000077.1"/>
</dbReference>
<protein>
    <submittedName>
        <fullName evidence="1">Uncharacterized protein</fullName>
    </submittedName>
</protein>
<proteinExistence type="predicted"/>
<dbReference type="EMBL" id="PDOC01000023">
    <property type="protein sequence ID" value="PIL42623.1"/>
    <property type="molecule type" value="Genomic_DNA"/>
</dbReference>
<dbReference type="AlphaFoldDB" id="A0A2G8T9H3"/>
<reference evidence="1 2" key="1">
    <citation type="submission" date="2017-10" db="EMBL/GenBank/DDBJ databases">
        <title>Massilia psychrophilum sp. nov., a novel purple-pigmented bacterium isolated from Tianshan glacier, Xinjiang Municipality, China.</title>
        <authorList>
            <person name="Wang H."/>
        </authorList>
    </citation>
    <scope>NUCLEOTIDE SEQUENCE [LARGE SCALE GENOMIC DNA]</scope>
    <source>
        <strain evidence="1 2">JCM 30074</strain>
    </source>
</reference>
<comment type="caution">
    <text evidence="1">The sequence shown here is derived from an EMBL/GenBank/DDBJ whole genome shotgun (WGS) entry which is preliminary data.</text>
</comment>